<evidence type="ECO:0000313" key="1">
    <source>
        <dbReference type="EMBL" id="URG17522.1"/>
    </source>
</evidence>
<keyword evidence="2" id="KW-1185">Reference proteome</keyword>
<dbReference type="Proteomes" id="UP001057085">
    <property type="component" value="Segment"/>
</dbReference>
<protein>
    <submittedName>
        <fullName evidence="1">Metallopeptidase</fullName>
    </submittedName>
</protein>
<sequence>MVHRWHPWRHLQRCYPHLEVTFPNCLKLGCLGEWTADGIEIDGTSNQRERRCTLTHEIVHIERGPVPNDPHLAVREERVVECITARRLISLETLIDALVWNRLRVDDELAEELWVDLPTLQHRVRDLTDGERRYIDQELERRS</sequence>
<gene>
    <name evidence="1" type="ORF">Mbo4_032</name>
</gene>
<dbReference type="EMBL" id="ON191532">
    <property type="protein sequence ID" value="URG17522.1"/>
    <property type="molecule type" value="Genomic_DNA"/>
</dbReference>
<organism evidence="1 2">
    <name type="scientific">Rhodococcus phage Mbo4</name>
    <dbReference type="NCBI Taxonomy" id="2936912"/>
    <lineage>
        <taxon>Viruses</taxon>
        <taxon>Duplodnaviria</taxon>
        <taxon>Heunggongvirae</taxon>
        <taxon>Uroviricota</taxon>
        <taxon>Caudoviricetes</taxon>
        <taxon>Mboquatrovirus</taxon>
        <taxon>Mboquatrovirus Mbo4</taxon>
    </lineage>
</organism>
<reference evidence="1" key="1">
    <citation type="submission" date="2022-04" db="EMBL/GenBank/DDBJ databases">
        <authorList>
            <person name="Hwangbo M."/>
            <person name="Wang B."/>
            <person name="Yang S.-H."/>
            <person name="Gill J.J."/>
            <person name="Chu K.-H."/>
            <person name="Young R."/>
        </authorList>
    </citation>
    <scope>NUCLEOTIDE SEQUENCE</scope>
</reference>
<name>A0A9E7ILV8_9CAUD</name>
<accession>A0A9E7ILV8</accession>
<evidence type="ECO:0000313" key="2">
    <source>
        <dbReference type="Proteomes" id="UP001057085"/>
    </source>
</evidence>
<proteinExistence type="predicted"/>